<feature type="compositionally biased region" description="Polar residues" evidence="7">
    <location>
        <begin position="1349"/>
        <end position="1376"/>
    </location>
</feature>
<dbReference type="Pfam" id="PF00069">
    <property type="entry name" value="Pkinase"/>
    <property type="match status" value="1"/>
</dbReference>
<dbReference type="EMBL" id="CP001669">
    <property type="protein sequence ID" value="AFZ79590.1"/>
    <property type="molecule type" value="Genomic_DNA"/>
</dbReference>
<dbReference type="RefSeq" id="XP_004829256.1">
    <property type="nucleotide sequence ID" value="XM_004829199.1"/>
</dbReference>
<dbReference type="InterPro" id="IPR011009">
    <property type="entry name" value="Kinase-like_dom_sf"/>
</dbReference>
<keyword evidence="3 9" id="KW-0418">Kinase</keyword>
<evidence type="ECO:0000313" key="10">
    <source>
        <dbReference type="Proteomes" id="UP000031512"/>
    </source>
</evidence>
<dbReference type="KEGG" id="beq:BEWA_024390"/>
<dbReference type="PROSITE" id="PS00108">
    <property type="entry name" value="PROTEIN_KINASE_ST"/>
    <property type="match status" value="1"/>
</dbReference>
<dbReference type="InterPro" id="IPR000719">
    <property type="entry name" value="Prot_kinase_dom"/>
</dbReference>
<name>L0AVL3_THEEQ</name>
<dbReference type="GeneID" id="15806894"/>
<evidence type="ECO:0000259" key="8">
    <source>
        <dbReference type="PROSITE" id="PS50011"/>
    </source>
</evidence>
<sequence length="1422" mass="156643">MGGSQSKPVTIDISKHSGSGGQVKNDGRGYFYNSGSGRVNLTDDWYPDPEGIYRKFTHRPRDGCTIGDIKKGGTSQNGFFDNLSQYSSVSVYYWSQDHSCTRPLLIQFGNGDEYYTTNGRGTWNNPGGITTTLRSKLDGQNCGRNKAHIINITEKGGGTPYRCSSCKASLRVYNGGDYYGHSGSRSFSGFTNASTWQTGLPSLNNVGTIKVYWNSFGDVKPIVIAQQPHAGGSYRWFRRNGGNVNSWIEVSDEPRTKTGTSATVSTPNLHLDLSKPSGTYSVGNTNIKMAVLRSHVGGGYYRYQYSLRGSLFNVKSVMHGQITLIAGVSSQGTLISVTAYYLGDSPNLSNLVLVELRSSSGGTTYQYFYRVQKDGTDWSPYPGPGQGTTRLQGELLEQALDTLKKVQFPAEQTDSQSIGQQIAEFFQKTSVYEFADCGSLMSLENFEEPIPQFPKEVVRCITKDIVSALDYLSGIGVAHRDVKPDNIFMTSDGRFKLGDFGESCLMEDGKVKGSKGSLYFVAPEAFSLDSESMLDGSALDMWALGITILMLYFSKFPFKNPSSAVMKLFDEIQEFSVKERVEELKRDNIVEDDFVDFICRILDKDPKNRIKPDRALDKRGDKPKSPQGKCRHGFNASWRNVYNEIRDPHYKVCHHKSDITIISRLTYSGIELKDVENGKELTSKHNTITEVFTYYSYKYDEDDKEIKRPLALRLKERNGRAYLYYNADADKDENKGHKGDPLNTKWEEIKGGNKFYDGHGEPKGNALREKLDHLTCKLHKLNIVDIFNTDRHNSNYSCKACSKYSVTVSKDKIFEEYTKYEHKYTSKPNSVRYDGTILEWEDDGKYTPIPLGASEISHLTVYYWDKDKNHTKPLVMEVAVGYMPVPVGNDGKEYNNKWTIMKSEDLEGSVSEEQLQEQKCKLFKPVVIDVSQTKEYDNPYCENKKCREGCPENVEVNDCKEFVPFGYIARRHIYRKSEGNFTITGFTNGPPGSGLGEKDFPIFDAERVIVYLSQCGDTEIPLLVYVGSNGENGKTQVNKWYSRSSVDKNDWKEEDGLGSDPPDTAGNLEIILKGIKSELKLNCTGEKPATPQVTVTRSETDPEVGQDQEAVEEEGEGAVATRKLLELVKDLIPTNVAQLEPNKDSRDDGDDQVPDTESETKILLQGTPVVNHGVIGTGQPPPAVVSDNSASAVEGLSKTVWKTVSGTVGPLIDLGVDVAAKLGPVALNAVGTYAAEKLVENLLDSSTVKAVAPSIPVIDSDREVGAAGAPVFISAPLYFPGGRISGSSATPRLIVGHSKHSPLPGPFGGSRGHIPAGYFGGTTQFLSGLNGDLATSTVVSNVAGPPALNPQQLKQESEAQLQQSSVSGPGTPSQGSSEDHPQDIIKISLSVTTGILGTSALACFAGFKYYRSYRGDPWVRQI</sequence>
<comment type="similarity">
    <text evidence="5">Belongs to the protein kinase superfamily. STE Ser/Thr protein kinase family. MAP kinase kinase subfamily.</text>
</comment>
<dbReference type="PROSITE" id="PS50011">
    <property type="entry name" value="PROTEIN_KINASE_DOM"/>
    <property type="match status" value="1"/>
</dbReference>
<dbReference type="eggNOG" id="KOG0585">
    <property type="taxonomic scope" value="Eukaryota"/>
</dbReference>
<gene>
    <name evidence="9" type="ORF">BEWA_024390</name>
</gene>
<evidence type="ECO:0000256" key="7">
    <source>
        <dbReference type="SAM" id="MobiDB-lite"/>
    </source>
</evidence>
<dbReference type="GO" id="GO:0004708">
    <property type="term" value="F:MAP kinase kinase activity"/>
    <property type="evidence" value="ECO:0007669"/>
    <property type="project" value="UniProtKB-EC"/>
</dbReference>
<feature type="region of interest" description="Disordered" evidence="7">
    <location>
        <begin position="610"/>
        <end position="631"/>
    </location>
</feature>
<evidence type="ECO:0000256" key="5">
    <source>
        <dbReference type="ARBA" id="ARBA00038035"/>
    </source>
</evidence>
<dbReference type="Proteomes" id="UP000031512">
    <property type="component" value="Chromosome 1"/>
</dbReference>
<feature type="compositionally biased region" description="Acidic residues" evidence="7">
    <location>
        <begin position="1147"/>
        <end position="1157"/>
    </location>
</feature>
<dbReference type="EC" id="2.7.12.2" evidence="6"/>
<evidence type="ECO:0000256" key="3">
    <source>
        <dbReference type="ARBA" id="ARBA00022777"/>
    </source>
</evidence>
<feature type="region of interest" description="Disordered" evidence="7">
    <location>
        <begin position="1"/>
        <end position="27"/>
    </location>
</feature>
<feature type="domain" description="Protein kinase" evidence="8">
    <location>
        <begin position="300"/>
        <end position="635"/>
    </location>
</feature>
<accession>L0AVL3</accession>
<proteinExistence type="inferred from homology"/>
<dbReference type="Gene3D" id="1.10.510.10">
    <property type="entry name" value="Transferase(Phosphotransferase) domain 1"/>
    <property type="match status" value="1"/>
</dbReference>
<organism evidence="9 10">
    <name type="scientific">Theileria equi strain WA</name>
    <dbReference type="NCBI Taxonomy" id="1537102"/>
    <lineage>
        <taxon>Eukaryota</taxon>
        <taxon>Sar</taxon>
        <taxon>Alveolata</taxon>
        <taxon>Apicomplexa</taxon>
        <taxon>Aconoidasida</taxon>
        <taxon>Piroplasmida</taxon>
        <taxon>Theileriidae</taxon>
        <taxon>Theileria</taxon>
    </lineage>
</organism>
<feature type="region of interest" description="Disordered" evidence="7">
    <location>
        <begin position="1085"/>
        <end position="1117"/>
    </location>
</feature>
<protein>
    <recommendedName>
        <fullName evidence="6">mitogen-activated protein kinase kinase</fullName>
        <ecNumber evidence="6">2.7.12.2</ecNumber>
    </recommendedName>
</protein>
<dbReference type="InterPro" id="IPR008271">
    <property type="entry name" value="Ser/Thr_kinase_AS"/>
</dbReference>
<evidence type="ECO:0000256" key="6">
    <source>
        <dbReference type="ARBA" id="ARBA00038999"/>
    </source>
</evidence>
<feature type="region of interest" description="Disordered" evidence="7">
    <location>
        <begin position="1136"/>
        <end position="1159"/>
    </location>
</feature>
<dbReference type="GO" id="GO:0005524">
    <property type="term" value="F:ATP binding"/>
    <property type="evidence" value="ECO:0007669"/>
    <property type="project" value="UniProtKB-KW"/>
</dbReference>
<evidence type="ECO:0000256" key="1">
    <source>
        <dbReference type="ARBA" id="ARBA00022679"/>
    </source>
</evidence>
<dbReference type="OrthoDB" id="68483at2759"/>
<reference evidence="9 10" key="1">
    <citation type="journal article" date="2012" name="BMC Genomics">
        <title>Comparative genomic analysis and phylogenetic position of Theileria equi.</title>
        <authorList>
            <person name="Kappmeyer L.S."/>
            <person name="Thiagarajan M."/>
            <person name="Herndon D.R."/>
            <person name="Ramsay J.D."/>
            <person name="Caler E."/>
            <person name="Djikeng A."/>
            <person name="Gillespie J.J."/>
            <person name="Lau A.O."/>
            <person name="Roalson E.H."/>
            <person name="Silva J.C."/>
            <person name="Silva M.G."/>
            <person name="Suarez C.E."/>
            <person name="Ueti M.W."/>
            <person name="Nene V.M."/>
            <person name="Mealey R.H."/>
            <person name="Knowles D.P."/>
            <person name="Brayton K.A."/>
        </authorList>
    </citation>
    <scope>NUCLEOTIDE SEQUENCE [LARGE SCALE GENOMIC DNA]</scope>
    <source>
        <strain evidence="9 10">WA</strain>
    </source>
</reference>
<dbReference type="PANTHER" id="PTHR48013">
    <property type="entry name" value="DUAL SPECIFICITY MITOGEN-ACTIVATED PROTEIN KINASE KINASE 5-RELATED"/>
    <property type="match status" value="1"/>
</dbReference>
<evidence type="ECO:0000313" key="9">
    <source>
        <dbReference type="EMBL" id="AFZ79590.1"/>
    </source>
</evidence>
<keyword evidence="2" id="KW-0547">Nucleotide-binding</keyword>
<keyword evidence="10" id="KW-1185">Reference proteome</keyword>
<dbReference type="SMART" id="SM00220">
    <property type="entry name" value="S_TKc"/>
    <property type="match status" value="1"/>
</dbReference>
<feature type="compositionally biased region" description="Acidic residues" evidence="7">
    <location>
        <begin position="1101"/>
        <end position="1116"/>
    </location>
</feature>
<dbReference type="Gene3D" id="2.60.120.1540">
    <property type="match status" value="1"/>
</dbReference>
<evidence type="ECO:0000256" key="4">
    <source>
        <dbReference type="ARBA" id="ARBA00022840"/>
    </source>
</evidence>
<dbReference type="VEuPathDB" id="PiroplasmaDB:BEWA_024390"/>
<keyword evidence="4" id="KW-0067">ATP-binding</keyword>
<dbReference type="STRING" id="1537102.L0AVL3"/>
<evidence type="ECO:0000256" key="2">
    <source>
        <dbReference type="ARBA" id="ARBA00022741"/>
    </source>
</evidence>
<feature type="region of interest" description="Disordered" evidence="7">
    <location>
        <begin position="1344"/>
        <end position="1380"/>
    </location>
</feature>
<dbReference type="PANTHER" id="PTHR48013:SF7">
    <property type="entry name" value="SERINE_THREONINE-PROTEIN KINASE SBK2"/>
    <property type="match status" value="1"/>
</dbReference>
<dbReference type="SUPFAM" id="SSF56112">
    <property type="entry name" value="Protein kinase-like (PK-like)"/>
    <property type="match status" value="1"/>
</dbReference>
<keyword evidence="1 9" id="KW-0808">Transferase</keyword>
<feature type="compositionally biased region" description="Basic and acidic residues" evidence="7">
    <location>
        <begin position="610"/>
        <end position="624"/>
    </location>
</feature>